<dbReference type="Proteomes" id="UP000499080">
    <property type="component" value="Unassembled WGS sequence"/>
</dbReference>
<dbReference type="EMBL" id="BGPR01062641">
    <property type="protein sequence ID" value="GBO38037.1"/>
    <property type="molecule type" value="Genomic_DNA"/>
</dbReference>
<feature type="region of interest" description="Disordered" evidence="1">
    <location>
        <begin position="1"/>
        <end position="30"/>
    </location>
</feature>
<feature type="non-terminal residue" evidence="2">
    <location>
        <position position="1"/>
    </location>
</feature>
<gene>
    <name evidence="2" type="ORF">AVEN_93107_1</name>
</gene>
<evidence type="ECO:0000256" key="1">
    <source>
        <dbReference type="SAM" id="MobiDB-lite"/>
    </source>
</evidence>
<evidence type="ECO:0000313" key="2">
    <source>
        <dbReference type="EMBL" id="GBO38037.1"/>
    </source>
</evidence>
<evidence type="ECO:0000313" key="3">
    <source>
        <dbReference type="Proteomes" id="UP000499080"/>
    </source>
</evidence>
<proteinExistence type="predicted"/>
<name>A0A4Y2WQ04_ARAVE</name>
<organism evidence="2 3">
    <name type="scientific">Araneus ventricosus</name>
    <name type="common">Orbweaver spider</name>
    <name type="synonym">Epeira ventricosa</name>
    <dbReference type="NCBI Taxonomy" id="182803"/>
    <lineage>
        <taxon>Eukaryota</taxon>
        <taxon>Metazoa</taxon>
        <taxon>Ecdysozoa</taxon>
        <taxon>Arthropoda</taxon>
        <taxon>Chelicerata</taxon>
        <taxon>Arachnida</taxon>
        <taxon>Araneae</taxon>
        <taxon>Araneomorphae</taxon>
        <taxon>Entelegynae</taxon>
        <taxon>Araneoidea</taxon>
        <taxon>Araneidae</taxon>
        <taxon>Araneus</taxon>
    </lineage>
</organism>
<accession>A0A4Y2WQ04</accession>
<reference evidence="2 3" key="1">
    <citation type="journal article" date="2019" name="Sci. Rep.">
        <title>Orb-weaving spider Araneus ventricosus genome elucidates the spidroin gene catalogue.</title>
        <authorList>
            <person name="Kono N."/>
            <person name="Nakamura H."/>
            <person name="Ohtoshi R."/>
            <person name="Moran D.A.P."/>
            <person name="Shinohara A."/>
            <person name="Yoshida Y."/>
            <person name="Fujiwara M."/>
            <person name="Mori M."/>
            <person name="Tomita M."/>
            <person name="Arakawa K."/>
        </authorList>
    </citation>
    <scope>NUCLEOTIDE SEQUENCE [LARGE SCALE GENOMIC DNA]</scope>
</reference>
<keyword evidence="3" id="KW-1185">Reference proteome</keyword>
<protein>
    <submittedName>
        <fullName evidence="2">Uncharacterized protein</fullName>
    </submittedName>
</protein>
<dbReference type="AlphaFoldDB" id="A0A4Y2WQ04"/>
<sequence>RPFLSTLRKVGQTDPSMTRHSLSRRRRREEKTCRRKISGLTLSWNFFLPGDSPGSATVRGKKVHSDISGLTPGGLRKELAAIRIYRVWFSSLPQR</sequence>
<feature type="compositionally biased region" description="Basic residues" evidence="1">
    <location>
        <begin position="21"/>
        <end position="30"/>
    </location>
</feature>
<comment type="caution">
    <text evidence="2">The sequence shown here is derived from an EMBL/GenBank/DDBJ whole genome shotgun (WGS) entry which is preliminary data.</text>
</comment>